<organism evidence="2 3">
    <name type="scientific">Phyllosticta citricarpa</name>
    <dbReference type="NCBI Taxonomy" id="55181"/>
    <lineage>
        <taxon>Eukaryota</taxon>
        <taxon>Fungi</taxon>
        <taxon>Dikarya</taxon>
        <taxon>Ascomycota</taxon>
        <taxon>Pezizomycotina</taxon>
        <taxon>Dothideomycetes</taxon>
        <taxon>Dothideomycetes incertae sedis</taxon>
        <taxon>Botryosphaeriales</taxon>
        <taxon>Phyllostictaceae</taxon>
        <taxon>Phyllosticta</taxon>
    </lineage>
</organism>
<dbReference type="EMBL" id="JBBPDW010000073">
    <property type="protein sequence ID" value="KAK7529395.1"/>
    <property type="molecule type" value="Genomic_DNA"/>
</dbReference>
<accession>A0ABR1L6F1</accession>
<evidence type="ECO:0000313" key="3">
    <source>
        <dbReference type="Proteomes" id="UP001365128"/>
    </source>
</evidence>
<feature type="region of interest" description="Disordered" evidence="1">
    <location>
        <begin position="31"/>
        <end position="50"/>
    </location>
</feature>
<protein>
    <submittedName>
        <fullName evidence="2">Uncharacterized protein</fullName>
    </submittedName>
</protein>
<reference evidence="2 3" key="1">
    <citation type="submission" date="2024-04" db="EMBL/GenBank/DDBJ databases">
        <title>Phyllosticta paracitricarpa is synonymous to the EU quarantine fungus P. citricarpa based on phylogenomic analyses.</title>
        <authorList>
            <consortium name="Lawrence Berkeley National Laboratory"/>
            <person name="Van Ingen-Buijs V.A."/>
            <person name="Van Westerhoven A.C."/>
            <person name="Haridas S."/>
            <person name="Skiadas P."/>
            <person name="Martin F."/>
            <person name="Groenewald J.Z."/>
            <person name="Crous P.W."/>
            <person name="Seidl M.F."/>
        </authorList>
    </citation>
    <scope>NUCLEOTIDE SEQUENCE [LARGE SCALE GENOMIC DNA]</scope>
    <source>
        <strain evidence="2 3">CBS 122670</strain>
    </source>
</reference>
<evidence type="ECO:0000256" key="1">
    <source>
        <dbReference type="SAM" id="MobiDB-lite"/>
    </source>
</evidence>
<proteinExistence type="predicted"/>
<sequence>MDDHQQQRDDWSNQRWMGGLPYARIGQRPRCANPTVDPHLAPHNHSLTPSLLLHGQHTHTHTHTGSAAPAPNPSNAYAPLRWLFCRSGARHSPLVFLRLSVCNVYSPPLFCPVLSCPPTAFALHRIASHRLASARRRRRRFSTFSHSMCNQNISYRFVYLLTVMPNMLDSKIPSSSKPWRAKVVAHPLVSLRGFLGSPHLLPLLTMCLT</sequence>
<dbReference type="Proteomes" id="UP001365128">
    <property type="component" value="Unassembled WGS sequence"/>
</dbReference>
<evidence type="ECO:0000313" key="2">
    <source>
        <dbReference type="EMBL" id="KAK7529395.1"/>
    </source>
</evidence>
<name>A0ABR1L6F1_9PEZI</name>
<comment type="caution">
    <text evidence="2">The sequence shown here is derived from an EMBL/GenBank/DDBJ whole genome shotgun (WGS) entry which is preliminary data.</text>
</comment>
<keyword evidence="3" id="KW-1185">Reference proteome</keyword>
<gene>
    <name evidence="2" type="ORF">IWX46DRAFT_431869</name>
</gene>